<dbReference type="AlphaFoldDB" id="A0A0G0L9Z9"/>
<organism evidence="3 4">
    <name type="scientific">Candidatus Woesebacteria bacterium GW2011_GWB1_38_8</name>
    <dbReference type="NCBI Taxonomy" id="1618570"/>
    <lineage>
        <taxon>Bacteria</taxon>
        <taxon>Candidatus Woeseibacteriota</taxon>
    </lineage>
</organism>
<dbReference type="EMBL" id="LBVL01000015">
    <property type="protein sequence ID" value="KKQ84670.1"/>
    <property type="molecule type" value="Genomic_DNA"/>
</dbReference>
<sequence length="89" mass="10683">MYYVYLLKSVRKPERIYIGSTKDLKKRLQEHNSNKSHFTKNYSPWELIYYEAYKSEKDARVRESKLKQHGKGKQELKKRLLFSLQKGAG</sequence>
<reference evidence="3 4" key="1">
    <citation type="journal article" date="2015" name="Nature">
        <title>rRNA introns, odd ribosomes, and small enigmatic genomes across a large radiation of phyla.</title>
        <authorList>
            <person name="Brown C.T."/>
            <person name="Hug L.A."/>
            <person name="Thomas B.C."/>
            <person name="Sharon I."/>
            <person name="Castelle C.J."/>
            <person name="Singh A."/>
            <person name="Wilkins M.J."/>
            <person name="Williams K.H."/>
            <person name="Banfield J.F."/>
        </authorList>
    </citation>
    <scope>NUCLEOTIDE SEQUENCE [LARGE SCALE GENOMIC DNA]</scope>
</reference>
<dbReference type="SMART" id="SM00465">
    <property type="entry name" value="GIYc"/>
    <property type="match status" value="1"/>
</dbReference>
<evidence type="ECO:0000313" key="3">
    <source>
        <dbReference type="EMBL" id="KKQ84670.1"/>
    </source>
</evidence>
<dbReference type="Gene3D" id="3.40.1440.10">
    <property type="entry name" value="GIY-YIG endonuclease"/>
    <property type="match status" value="1"/>
</dbReference>
<dbReference type="PANTHER" id="PTHR34477">
    <property type="entry name" value="UPF0213 PROTEIN YHBQ"/>
    <property type="match status" value="1"/>
</dbReference>
<dbReference type="InterPro" id="IPR000305">
    <property type="entry name" value="GIY-YIG_endonuc"/>
</dbReference>
<gene>
    <name evidence="3" type="ORF">UT08_C0015G0006</name>
</gene>
<feature type="domain" description="GIY-YIG" evidence="2">
    <location>
        <begin position="1"/>
        <end position="79"/>
    </location>
</feature>
<name>A0A0G0L9Z9_9BACT</name>
<comment type="similarity">
    <text evidence="1">Belongs to the UPF0213 family.</text>
</comment>
<dbReference type="InterPro" id="IPR050190">
    <property type="entry name" value="UPF0213_domain"/>
</dbReference>
<dbReference type="PROSITE" id="PS50164">
    <property type="entry name" value="GIY_YIG"/>
    <property type="match status" value="1"/>
</dbReference>
<evidence type="ECO:0000313" key="4">
    <source>
        <dbReference type="Proteomes" id="UP000034081"/>
    </source>
</evidence>
<proteinExistence type="inferred from homology"/>
<evidence type="ECO:0000256" key="1">
    <source>
        <dbReference type="ARBA" id="ARBA00007435"/>
    </source>
</evidence>
<protein>
    <recommendedName>
        <fullName evidence="2">GIY-YIG domain-containing protein</fullName>
    </recommendedName>
</protein>
<comment type="caution">
    <text evidence="3">The sequence shown here is derived from an EMBL/GenBank/DDBJ whole genome shotgun (WGS) entry which is preliminary data.</text>
</comment>
<dbReference type="SUPFAM" id="SSF82771">
    <property type="entry name" value="GIY-YIG endonuclease"/>
    <property type="match status" value="1"/>
</dbReference>
<accession>A0A0G0L9Z9</accession>
<dbReference type="CDD" id="cd10449">
    <property type="entry name" value="GIY-YIG_SLX1_like"/>
    <property type="match status" value="1"/>
</dbReference>
<dbReference type="InterPro" id="IPR035901">
    <property type="entry name" value="GIY-YIG_endonuc_sf"/>
</dbReference>
<dbReference type="STRING" id="1618570.UT08_C0015G0006"/>
<evidence type="ECO:0000259" key="2">
    <source>
        <dbReference type="PROSITE" id="PS50164"/>
    </source>
</evidence>
<dbReference type="PANTHER" id="PTHR34477:SF1">
    <property type="entry name" value="UPF0213 PROTEIN YHBQ"/>
    <property type="match status" value="1"/>
</dbReference>
<dbReference type="Pfam" id="PF01541">
    <property type="entry name" value="GIY-YIG"/>
    <property type="match status" value="1"/>
</dbReference>
<dbReference type="Proteomes" id="UP000034081">
    <property type="component" value="Unassembled WGS sequence"/>
</dbReference>